<dbReference type="EMBL" id="BARU01049727">
    <property type="protein sequence ID" value="GAH95789.1"/>
    <property type="molecule type" value="Genomic_DNA"/>
</dbReference>
<comment type="caution">
    <text evidence="1">The sequence shown here is derived from an EMBL/GenBank/DDBJ whole genome shotgun (WGS) entry which is preliminary data.</text>
</comment>
<feature type="non-terminal residue" evidence="1">
    <location>
        <position position="1"/>
    </location>
</feature>
<name>X1L018_9ZZZZ</name>
<feature type="non-terminal residue" evidence="1">
    <location>
        <position position="37"/>
    </location>
</feature>
<evidence type="ECO:0000313" key="1">
    <source>
        <dbReference type="EMBL" id="GAH95789.1"/>
    </source>
</evidence>
<proteinExistence type="predicted"/>
<organism evidence="1">
    <name type="scientific">marine sediment metagenome</name>
    <dbReference type="NCBI Taxonomy" id="412755"/>
    <lineage>
        <taxon>unclassified sequences</taxon>
        <taxon>metagenomes</taxon>
        <taxon>ecological metagenomes</taxon>
    </lineage>
</organism>
<accession>X1L018</accession>
<dbReference type="AlphaFoldDB" id="X1L018"/>
<protein>
    <submittedName>
        <fullName evidence="1">Uncharacterized protein</fullName>
    </submittedName>
</protein>
<sequence>NDDLEGFTITDQVEGAIEKVKTLADARKYKWNDPKIF</sequence>
<reference evidence="1" key="1">
    <citation type="journal article" date="2014" name="Front. Microbiol.">
        <title>High frequency of phylogenetically diverse reductive dehalogenase-homologous genes in deep subseafloor sedimentary metagenomes.</title>
        <authorList>
            <person name="Kawai M."/>
            <person name="Futagami T."/>
            <person name="Toyoda A."/>
            <person name="Takaki Y."/>
            <person name="Nishi S."/>
            <person name="Hori S."/>
            <person name="Arai W."/>
            <person name="Tsubouchi T."/>
            <person name="Morono Y."/>
            <person name="Uchiyama I."/>
            <person name="Ito T."/>
            <person name="Fujiyama A."/>
            <person name="Inagaki F."/>
            <person name="Takami H."/>
        </authorList>
    </citation>
    <scope>NUCLEOTIDE SEQUENCE</scope>
    <source>
        <strain evidence="1">Expedition CK06-06</strain>
    </source>
</reference>
<gene>
    <name evidence="1" type="ORF">S03H2_72997</name>
</gene>